<evidence type="ECO:0000313" key="2">
    <source>
        <dbReference type="EMBL" id="KAH9324580.1"/>
    </source>
</evidence>
<name>A0AA38GMM3_TAXCH</name>
<evidence type="ECO:0000313" key="3">
    <source>
        <dbReference type="Proteomes" id="UP000824469"/>
    </source>
</evidence>
<dbReference type="Proteomes" id="UP000824469">
    <property type="component" value="Unassembled WGS sequence"/>
</dbReference>
<proteinExistence type="predicted"/>
<dbReference type="InterPro" id="IPR000073">
    <property type="entry name" value="AB_hydrolase_1"/>
</dbReference>
<dbReference type="InterPro" id="IPR029058">
    <property type="entry name" value="AB_hydrolase_fold"/>
</dbReference>
<sequence length="129" mass="14759">MIALVDARFHAITPDFRGYGLSDQPSEIENGGFVDLVEDLLDFLDAFGARKGFVIFLCFDDEVVVRNIYTLFSRSELPMAEEGKEIMDLYNPSTPFPPWFIEDDLKTYSSLYERSGFSFPLQVPYMAMT</sequence>
<reference evidence="2 3" key="1">
    <citation type="journal article" date="2021" name="Nat. Plants">
        <title>The Taxus genome provides insights into paclitaxel biosynthesis.</title>
        <authorList>
            <person name="Xiong X."/>
            <person name="Gou J."/>
            <person name="Liao Q."/>
            <person name="Li Y."/>
            <person name="Zhou Q."/>
            <person name="Bi G."/>
            <person name="Li C."/>
            <person name="Du R."/>
            <person name="Wang X."/>
            <person name="Sun T."/>
            <person name="Guo L."/>
            <person name="Liang H."/>
            <person name="Lu P."/>
            <person name="Wu Y."/>
            <person name="Zhang Z."/>
            <person name="Ro D.K."/>
            <person name="Shang Y."/>
            <person name="Huang S."/>
            <person name="Yan J."/>
        </authorList>
    </citation>
    <scope>NUCLEOTIDE SEQUENCE [LARGE SCALE GENOMIC DNA]</scope>
    <source>
        <strain evidence="2">Ta-2019</strain>
    </source>
</reference>
<feature type="domain" description="AB hydrolase-1" evidence="1">
    <location>
        <begin position="3"/>
        <end position="54"/>
    </location>
</feature>
<dbReference type="Pfam" id="PF00561">
    <property type="entry name" value="Abhydrolase_1"/>
    <property type="match status" value="1"/>
</dbReference>
<protein>
    <recommendedName>
        <fullName evidence="1">AB hydrolase-1 domain-containing protein</fullName>
    </recommendedName>
</protein>
<organism evidence="2 3">
    <name type="scientific">Taxus chinensis</name>
    <name type="common">Chinese yew</name>
    <name type="synonym">Taxus wallichiana var. chinensis</name>
    <dbReference type="NCBI Taxonomy" id="29808"/>
    <lineage>
        <taxon>Eukaryota</taxon>
        <taxon>Viridiplantae</taxon>
        <taxon>Streptophyta</taxon>
        <taxon>Embryophyta</taxon>
        <taxon>Tracheophyta</taxon>
        <taxon>Spermatophyta</taxon>
        <taxon>Pinopsida</taxon>
        <taxon>Pinidae</taxon>
        <taxon>Conifers II</taxon>
        <taxon>Cupressales</taxon>
        <taxon>Taxaceae</taxon>
        <taxon>Taxus</taxon>
    </lineage>
</organism>
<dbReference type="OMA" id="RFHAITP"/>
<evidence type="ECO:0000259" key="1">
    <source>
        <dbReference type="Pfam" id="PF00561"/>
    </source>
</evidence>
<dbReference type="Gene3D" id="3.40.50.1820">
    <property type="entry name" value="alpha/beta hydrolase"/>
    <property type="match status" value="1"/>
</dbReference>
<dbReference type="SUPFAM" id="SSF53474">
    <property type="entry name" value="alpha/beta-Hydrolases"/>
    <property type="match status" value="1"/>
</dbReference>
<comment type="caution">
    <text evidence="2">The sequence shown here is derived from an EMBL/GenBank/DDBJ whole genome shotgun (WGS) entry which is preliminary data.</text>
</comment>
<dbReference type="EMBL" id="JAHRHJ020000002">
    <property type="protein sequence ID" value="KAH9324580.1"/>
    <property type="molecule type" value="Genomic_DNA"/>
</dbReference>
<dbReference type="AlphaFoldDB" id="A0AA38GMM3"/>
<accession>A0AA38GMM3</accession>
<gene>
    <name evidence="2" type="ORF">KI387_004758</name>
</gene>
<dbReference type="PANTHER" id="PTHR43329">
    <property type="entry name" value="EPOXIDE HYDROLASE"/>
    <property type="match status" value="1"/>
</dbReference>
<feature type="non-terminal residue" evidence="2">
    <location>
        <position position="1"/>
    </location>
</feature>
<keyword evidence="3" id="KW-1185">Reference proteome</keyword>